<name>A0A448WJZ8_9PLAT</name>
<protein>
    <submittedName>
        <fullName evidence="1">Uncharacterized protein</fullName>
    </submittedName>
</protein>
<comment type="caution">
    <text evidence="1">The sequence shown here is derived from an EMBL/GenBank/DDBJ whole genome shotgun (WGS) entry which is preliminary data.</text>
</comment>
<proteinExistence type="predicted"/>
<dbReference type="EMBL" id="CAAALY010018287">
    <property type="protein sequence ID" value="VEL13601.1"/>
    <property type="molecule type" value="Genomic_DNA"/>
</dbReference>
<evidence type="ECO:0000313" key="2">
    <source>
        <dbReference type="Proteomes" id="UP000784294"/>
    </source>
</evidence>
<dbReference type="AlphaFoldDB" id="A0A448WJZ8"/>
<accession>A0A448WJZ8</accession>
<reference evidence="1" key="1">
    <citation type="submission" date="2018-11" db="EMBL/GenBank/DDBJ databases">
        <authorList>
            <consortium name="Pathogen Informatics"/>
        </authorList>
    </citation>
    <scope>NUCLEOTIDE SEQUENCE</scope>
</reference>
<dbReference type="Proteomes" id="UP000784294">
    <property type="component" value="Unassembled WGS sequence"/>
</dbReference>
<organism evidence="1 2">
    <name type="scientific">Protopolystoma xenopodis</name>
    <dbReference type="NCBI Taxonomy" id="117903"/>
    <lineage>
        <taxon>Eukaryota</taxon>
        <taxon>Metazoa</taxon>
        <taxon>Spiralia</taxon>
        <taxon>Lophotrochozoa</taxon>
        <taxon>Platyhelminthes</taxon>
        <taxon>Monogenea</taxon>
        <taxon>Polyopisthocotylea</taxon>
        <taxon>Polystomatidea</taxon>
        <taxon>Polystomatidae</taxon>
        <taxon>Protopolystoma</taxon>
    </lineage>
</organism>
<sequence>MILYFDDVHPTTVESFARFRRNRRRLPLNQHQQDCSSQAKRQLVTRSLPLFLVGRYFESLDRTKPDFSSHHSHLPCDTRALMPVCRDEGLHYLSSISAGNTGLTSLAKLNLQTALPGNV</sequence>
<keyword evidence="2" id="KW-1185">Reference proteome</keyword>
<evidence type="ECO:0000313" key="1">
    <source>
        <dbReference type="EMBL" id="VEL13601.1"/>
    </source>
</evidence>
<gene>
    <name evidence="1" type="ORF">PXEA_LOCUS7041</name>
</gene>